<evidence type="ECO:0000313" key="3">
    <source>
        <dbReference type="Proteomes" id="UP000063781"/>
    </source>
</evidence>
<gene>
    <name evidence="2" type="ORF">AOC36_10830</name>
</gene>
<reference evidence="2 3" key="1">
    <citation type="submission" date="2015-10" db="EMBL/GenBank/DDBJ databases">
        <title>Erysipelothrix larvae sp. LV19 isolated from the larval gut of the rhinoceros beetle, Trypoxylus dichotomus.</title>
        <authorList>
            <person name="Lim S."/>
            <person name="Kim B.-C."/>
        </authorList>
    </citation>
    <scope>NUCLEOTIDE SEQUENCE [LARGE SCALE GENOMIC DNA]</scope>
    <source>
        <strain evidence="2 3">LV19</strain>
    </source>
</reference>
<evidence type="ECO:0000313" key="2">
    <source>
        <dbReference type="EMBL" id="AMC94448.1"/>
    </source>
</evidence>
<keyword evidence="1" id="KW-1133">Transmembrane helix</keyword>
<keyword evidence="3" id="KW-1185">Reference proteome</keyword>
<proteinExistence type="predicted"/>
<keyword evidence="1" id="KW-0472">Membrane</keyword>
<dbReference type="RefSeq" id="WP_067634192.1">
    <property type="nucleotide sequence ID" value="NZ_CP013213.1"/>
</dbReference>
<evidence type="ECO:0000256" key="1">
    <source>
        <dbReference type="SAM" id="Phobius"/>
    </source>
</evidence>
<dbReference type="Proteomes" id="UP000063781">
    <property type="component" value="Chromosome"/>
</dbReference>
<protein>
    <submittedName>
        <fullName evidence="2">Uncharacterized protein</fullName>
    </submittedName>
</protein>
<accession>A0A0X8H1P5</accession>
<dbReference type="AlphaFoldDB" id="A0A0X8H1P5"/>
<feature type="transmembrane region" description="Helical" evidence="1">
    <location>
        <begin position="35"/>
        <end position="55"/>
    </location>
</feature>
<name>A0A0X8H1P5_9FIRM</name>
<dbReference type="EMBL" id="CP013213">
    <property type="protein sequence ID" value="AMC94448.1"/>
    <property type="molecule type" value="Genomic_DNA"/>
</dbReference>
<dbReference type="KEGG" id="erl:AOC36_10830"/>
<feature type="transmembrane region" description="Helical" evidence="1">
    <location>
        <begin position="67"/>
        <end position="90"/>
    </location>
</feature>
<organism evidence="2 3">
    <name type="scientific">Erysipelothrix larvae</name>
    <dbReference type="NCBI Taxonomy" id="1514105"/>
    <lineage>
        <taxon>Bacteria</taxon>
        <taxon>Bacillati</taxon>
        <taxon>Bacillota</taxon>
        <taxon>Erysipelotrichia</taxon>
        <taxon>Erysipelotrichales</taxon>
        <taxon>Erysipelotrichaceae</taxon>
        <taxon>Erysipelothrix</taxon>
    </lineage>
</organism>
<sequence length="104" mass="12017">MDIFEFLVDLLSDLVVFGRFSTVKDFMTKKSFYKYVGLLYSLTLMSVTLFIIGFYNMITGINRSNWVMIAFGVVFVPLSLFMLAKGYCYLNVKFKVQRISSVSK</sequence>
<keyword evidence="1" id="KW-0812">Transmembrane</keyword>